<reference evidence="3" key="2">
    <citation type="submission" date="2014-10" db="EMBL/GenBank/DDBJ databases">
        <title>Contrasting mechanisms driving short-term and long-term diversification of pneumococci.</title>
        <authorList>
            <person name="Croucher N.J."/>
            <person name="Coupland P.C."/>
            <person name="Stevenson A.E."/>
            <person name="Callendrello A."/>
            <person name="Bentley S.D."/>
            <person name="Hanage W.P."/>
        </authorList>
    </citation>
    <scope>NUCLEOTIDE SEQUENCE</scope>
    <source>
        <strain evidence="3">PKMM4</strain>
    </source>
</reference>
<dbReference type="RefSeq" id="WP_000285316.1">
    <property type="nucleotide sequence ID" value="NZ_CABFMK010000002.1"/>
</dbReference>
<evidence type="ECO:0000259" key="1">
    <source>
        <dbReference type="Pfam" id="PF11564"/>
    </source>
</evidence>
<keyword evidence="3" id="KW-0540">Nuclease</keyword>
<dbReference type="InterPro" id="IPR024975">
    <property type="entry name" value="NOV_C"/>
</dbReference>
<feature type="domain" description="Restriction endonuclease type II BpuJI N-terminal" evidence="1">
    <location>
        <begin position="2"/>
        <end position="273"/>
    </location>
</feature>
<name>A0A098AQ00_STREE</name>
<dbReference type="AlphaFoldDB" id="A0A098AQ00"/>
<keyword evidence="3" id="KW-0378">Hydrolase</keyword>
<dbReference type="REBASE" id="97800">
    <property type="entry name" value="SpnPKMM4ORFAP"/>
</dbReference>
<dbReference type="Gene3D" id="1.10.10.2080">
    <property type="match status" value="1"/>
</dbReference>
<accession>A0A098AQ00</accession>
<dbReference type="EMBL" id="LK020708">
    <property type="protein sequence ID" value="CDQ47606.1"/>
    <property type="molecule type" value="Genomic_DNA"/>
</dbReference>
<dbReference type="Pfam" id="PF11564">
    <property type="entry name" value="BpuJI_N"/>
    <property type="match status" value="1"/>
</dbReference>
<sequence length="466" mass="54553">MYQVPEKYYFRLHHPRPRFKNDVENVLVYMATNISYLGILPKKEFSQQLNDIIKQYAGNADKTEKTINNWRTEISSLFGMMIEKEGFVYSGNRAKELTEDQDLIRFFKTFLYNFEYPGGHLKDNEIVKLCQIGVQFKPAQYLLELFTEASQAEEKTIYLTDEEVAHCIFNDLRCTRDREPVLEIWNRIKENRASKVAYDTKGDVIRYAKDILDYMVIASLLTVQGGRYKINSMEEQAINDFLQSDATFDGYAQFIGNASTTIEDVRNFRSAWFEYVNRDLGDIDFRTNFNLYLPSDIDFTEEKTDIIGHLTEHIEYSEKISTAVVGSSGEAIVINHEKQKLREHGQEQLLHLVNFIPTQFGVGYDVQSFECDDSELRKYIEVKTTVSNASITFNSFHITPNEWRTAKSVRDRYYIYRLQISKHSKKLFIIKNLYELVKNEKMLLIERKDGYDVRFSSSVGFEENLI</sequence>
<evidence type="ECO:0000259" key="2">
    <source>
        <dbReference type="Pfam" id="PF13020"/>
    </source>
</evidence>
<dbReference type="Gene3D" id="1.10.1740.180">
    <property type="match status" value="1"/>
</dbReference>
<keyword evidence="3" id="KW-0255">Endonuclease</keyword>
<feature type="domain" description="Protein NO VEIN C-terminal" evidence="2">
    <location>
        <begin position="329"/>
        <end position="430"/>
    </location>
</feature>
<evidence type="ECO:0000313" key="3">
    <source>
        <dbReference type="EMBL" id="CDQ47606.1"/>
    </source>
</evidence>
<proteinExistence type="predicted"/>
<dbReference type="Gene3D" id="1.10.10.2090">
    <property type="match status" value="1"/>
</dbReference>
<organism evidence="3">
    <name type="scientific">Streptococcus pneumoniae</name>
    <dbReference type="NCBI Taxonomy" id="1313"/>
    <lineage>
        <taxon>Bacteria</taxon>
        <taxon>Bacillati</taxon>
        <taxon>Bacillota</taxon>
        <taxon>Bacilli</taxon>
        <taxon>Lactobacillales</taxon>
        <taxon>Streptococcaceae</taxon>
        <taxon>Streptococcus</taxon>
    </lineage>
</organism>
<reference evidence="3" key="1">
    <citation type="submission" date="2014-04" db="EMBL/GenBank/DDBJ databases">
        <authorList>
            <person name="Croucher N."/>
        </authorList>
    </citation>
    <scope>NUCLEOTIDE SEQUENCE</scope>
    <source>
        <strain evidence="3">PKMM4</strain>
    </source>
</reference>
<protein>
    <submittedName>
        <fullName evidence="3">Putative type II restriction endonuclease</fullName>
    </submittedName>
</protein>
<dbReference type="Pfam" id="PF13020">
    <property type="entry name" value="NOV_C"/>
    <property type="match status" value="1"/>
</dbReference>
<dbReference type="InterPro" id="IPR021108">
    <property type="entry name" value="Restrct_endonuc_II_BpuJI_N"/>
</dbReference>
<dbReference type="GO" id="GO:0004519">
    <property type="term" value="F:endonuclease activity"/>
    <property type="evidence" value="ECO:0007669"/>
    <property type="project" value="UniProtKB-KW"/>
</dbReference>